<evidence type="ECO:0000256" key="5">
    <source>
        <dbReference type="PIRSR" id="PIRSR031051-1"/>
    </source>
</evidence>
<evidence type="ECO:0000256" key="2">
    <source>
        <dbReference type="ARBA" id="ARBA00022723"/>
    </source>
</evidence>
<feature type="binding site" evidence="6">
    <location>
        <position position="14"/>
    </location>
    <ligand>
        <name>Mg(2+)</name>
        <dbReference type="ChEBI" id="CHEBI:18420"/>
    </ligand>
</feature>
<dbReference type="Pfam" id="PF06888">
    <property type="entry name" value="Put_Phosphatase"/>
    <property type="match status" value="1"/>
</dbReference>
<evidence type="ECO:0000256" key="1">
    <source>
        <dbReference type="ARBA" id="ARBA00001946"/>
    </source>
</evidence>
<dbReference type="InterPro" id="IPR036412">
    <property type="entry name" value="HAD-like_sf"/>
</dbReference>
<name>A0A5M3MVW9_CONPW</name>
<feature type="binding site" evidence="6">
    <location>
        <position position="192"/>
    </location>
    <ligand>
        <name>Mg(2+)</name>
        <dbReference type="ChEBI" id="CHEBI:18420"/>
    </ligand>
</feature>
<dbReference type="NCBIfam" id="TIGR01488">
    <property type="entry name" value="HAD-SF-IB"/>
    <property type="match status" value="1"/>
</dbReference>
<evidence type="ECO:0000256" key="4">
    <source>
        <dbReference type="ARBA" id="ARBA00022842"/>
    </source>
</evidence>
<feature type="active site" description="Proton donor" evidence="5">
    <location>
        <position position="14"/>
    </location>
</feature>
<dbReference type="InterPro" id="IPR023214">
    <property type="entry name" value="HAD_sf"/>
</dbReference>
<evidence type="ECO:0000313" key="8">
    <source>
        <dbReference type="Proteomes" id="UP000053558"/>
    </source>
</evidence>
<dbReference type="GeneID" id="19207543"/>
<evidence type="ECO:0000256" key="3">
    <source>
        <dbReference type="ARBA" id="ARBA00022801"/>
    </source>
</evidence>
<dbReference type="GO" id="GO:0046872">
    <property type="term" value="F:metal ion binding"/>
    <property type="evidence" value="ECO:0007669"/>
    <property type="project" value="UniProtKB-KW"/>
</dbReference>
<evidence type="ECO:0008006" key="9">
    <source>
        <dbReference type="Google" id="ProtNLM"/>
    </source>
</evidence>
<gene>
    <name evidence="7" type="ORF">CONPUDRAFT_52882</name>
</gene>
<dbReference type="PIRSF" id="PIRSF031051">
    <property type="entry name" value="PyrdxlP_Pase_PHOSPHO2"/>
    <property type="match status" value="1"/>
</dbReference>
<keyword evidence="3" id="KW-0378">Hydrolase</keyword>
<dbReference type="OrthoDB" id="10267182at2759"/>
<protein>
    <recommendedName>
        <fullName evidence="9">Phosphatase phospho-type</fullName>
    </recommendedName>
</protein>
<dbReference type="SUPFAM" id="SSF56784">
    <property type="entry name" value="HAD-like"/>
    <property type="match status" value="1"/>
</dbReference>
<proteinExistence type="predicted"/>
<dbReference type="Proteomes" id="UP000053558">
    <property type="component" value="Unassembled WGS sequence"/>
</dbReference>
<feature type="active site" description="Nucleophile" evidence="5">
    <location>
        <position position="12"/>
    </location>
</feature>
<evidence type="ECO:0000256" key="6">
    <source>
        <dbReference type="PIRSR" id="PIRSR031051-3"/>
    </source>
</evidence>
<dbReference type="GO" id="GO:0016791">
    <property type="term" value="F:phosphatase activity"/>
    <property type="evidence" value="ECO:0007669"/>
    <property type="project" value="InterPro"/>
</dbReference>
<dbReference type="PANTHER" id="PTHR20889:SF12">
    <property type="entry name" value="LP01149P"/>
    <property type="match status" value="1"/>
</dbReference>
<comment type="cofactor">
    <cofactor evidence="1 6">
        <name>Mg(2+)</name>
        <dbReference type="ChEBI" id="CHEBI:18420"/>
    </cofactor>
</comment>
<reference evidence="8" key="1">
    <citation type="journal article" date="2012" name="Science">
        <title>The Paleozoic origin of enzymatic lignin decomposition reconstructed from 31 fungal genomes.</title>
        <authorList>
            <person name="Floudas D."/>
            <person name="Binder M."/>
            <person name="Riley R."/>
            <person name="Barry K."/>
            <person name="Blanchette R.A."/>
            <person name="Henrissat B."/>
            <person name="Martinez A.T."/>
            <person name="Otillar R."/>
            <person name="Spatafora J.W."/>
            <person name="Yadav J.S."/>
            <person name="Aerts A."/>
            <person name="Benoit I."/>
            <person name="Boyd A."/>
            <person name="Carlson A."/>
            <person name="Copeland A."/>
            <person name="Coutinho P.M."/>
            <person name="de Vries R.P."/>
            <person name="Ferreira P."/>
            <person name="Findley K."/>
            <person name="Foster B."/>
            <person name="Gaskell J."/>
            <person name="Glotzer D."/>
            <person name="Gorecki P."/>
            <person name="Heitman J."/>
            <person name="Hesse C."/>
            <person name="Hori C."/>
            <person name="Igarashi K."/>
            <person name="Jurgens J.A."/>
            <person name="Kallen N."/>
            <person name="Kersten P."/>
            <person name="Kohler A."/>
            <person name="Kuees U."/>
            <person name="Kumar T.K.A."/>
            <person name="Kuo A."/>
            <person name="LaButti K."/>
            <person name="Larrondo L.F."/>
            <person name="Lindquist E."/>
            <person name="Ling A."/>
            <person name="Lombard V."/>
            <person name="Lucas S."/>
            <person name="Lundell T."/>
            <person name="Martin R."/>
            <person name="McLaughlin D.J."/>
            <person name="Morgenstern I."/>
            <person name="Morin E."/>
            <person name="Murat C."/>
            <person name="Nagy L.G."/>
            <person name="Nolan M."/>
            <person name="Ohm R.A."/>
            <person name="Patyshakuliyeva A."/>
            <person name="Rokas A."/>
            <person name="Ruiz-Duenas F.J."/>
            <person name="Sabat G."/>
            <person name="Salamov A."/>
            <person name="Samejima M."/>
            <person name="Schmutz J."/>
            <person name="Slot J.C."/>
            <person name="St John F."/>
            <person name="Stenlid J."/>
            <person name="Sun H."/>
            <person name="Sun S."/>
            <person name="Syed K."/>
            <person name="Tsang A."/>
            <person name="Wiebenga A."/>
            <person name="Young D."/>
            <person name="Pisabarro A."/>
            <person name="Eastwood D.C."/>
            <person name="Martin F."/>
            <person name="Cullen D."/>
            <person name="Grigoriev I.V."/>
            <person name="Hibbett D.S."/>
        </authorList>
    </citation>
    <scope>NUCLEOTIDE SEQUENCE [LARGE SCALE GENOMIC DNA]</scope>
    <source>
        <strain evidence="8">RWD-64-598 SS2</strain>
    </source>
</reference>
<dbReference type="RefSeq" id="XP_007766372.1">
    <property type="nucleotide sequence ID" value="XM_007768182.1"/>
</dbReference>
<keyword evidence="4 6" id="KW-0460">Magnesium</keyword>
<dbReference type="KEGG" id="cput:CONPUDRAFT_52882"/>
<dbReference type="AlphaFoldDB" id="A0A5M3MVW9"/>
<dbReference type="NCBIfam" id="TIGR01489">
    <property type="entry name" value="DKMTPPase-SF"/>
    <property type="match status" value="1"/>
</dbReference>
<sequence>MAQIKKQLIVFDFDWSLADQDTDRWIFEVLAPDLRREMKDEKEAIKKNKELQARLQQTLPAGQMPSDSIKNALRVMPFHPAMVRGVRYLKEAESPKTTFFCLSNSNQVFIDTILEKQGLSDLFDEIVTNKASVTDEGLIHLRPRIDPEAGGVPHSCQVGCNPNMCKGDELKEFLRKREERGETFDRVIYVGDGSNDYCPVLRLRAQDLVLCRRFRGLEGRLENEGRLGQPGSIVKCSVMKWAGAWEVEEIFKQKL</sequence>
<dbReference type="InterPro" id="IPR006384">
    <property type="entry name" value="HAD_hydro_PyrdxlP_Pase-like"/>
</dbReference>
<dbReference type="Gene3D" id="3.40.50.1000">
    <property type="entry name" value="HAD superfamily/HAD-like"/>
    <property type="match status" value="1"/>
</dbReference>
<evidence type="ECO:0000313" key="7">
    <source>
        <dbReference type="EMBL" id="EIW82731.1"/>
    </source>
</evidence>
<keyword evidence="8" id="KW-1185">Reference proteome</keyword>
<accession>A0A5M3MVW9</accession>
<comment type="caution">
    <text evidence="7">The sequence shown here is derived from an EMBL/GenBank/DDBJ whole genome shotgun (WGS) entry which is preliminary data.</text>
</comment>
<keyword evidence="2 6" id="KW-0479">Metal-binding</keyword>
<organism evidence="7 8">
    <name type="scientific">Coniophora puteana (strain RWD-64-598)</name>
    <name type="common">Brown rot fungus</name>
    <dbReference type="NCBI Taxonomy" id="741705"/>
    <lineage>
        <taxon>Eukaryota</taxon>
        <taxon>Fungi</taxon>
        <taxon>Dikarya</taxon>
        <taxon>Basidiomycota</taxon>
        <taxon>Agaricomycotina</taxon>
        <taxon>Agaricomycetes</taxon>
        <taxon>Agaricomycetidae</taxon>
        <taxon>Boletales</taxon>
        <taxon>Coniophorineae</taxon>
        <taxon>Coniophoraceae</taxon>
        <taxon>Coniophora</taxon>
    </lineage>
</organism>
<dbReference type="EMBL" id="JH711576">
    <property type="protein sequence ID" value="EIW82731.1"/>
    <property type="molecule type" value="Genomic_DNA"/>
</dbReference>
<feature type="binding site" evidence="6">
    <location>
        <position position="12"/>
    </location>
    <ligand>
        <name>Mg(2+)</name>
        <dbReference type="ChEBI" id="CHEBI:18420"/>
    </ligand>
</feature>
<dbReference type="OMA" id="HNLADCF"/>
<dbReference type="PANTHER" id="PTHR20889">
    <property type="entry name" value="PHOSPHATASE, ORPHAN 1, 2"/>
    <property type="match status" value="1"/>
</dbReference>
<dbReference type="InterPro" id="IPR016965">
    <property type="entry name" value="Pase_PHOSPHO-typ"/>
</dbReference>